<dbReference type="AlphaFoldDB" id="A0A8S3D6H5"/>
<dbReference type="Gene3D" id="2.60.120.920">
    <property type="match status" value="1"/>
</dbReference>
<protein>
    <submittedName>
        <fullName evidence="2">Uncharacterized protein</fullName>
    </submittedName>
</protein>
<dbReference type="EMBL" id="CAJOBH010081958">
    <property type="protein sequence ID" value="CAF4521427.1"/>
    <property type="molecule type" value="Genomic_DNA"/>
</dbReference>
<name>A0A8S3D6H5_9BILA</name>
<dbReference type="InterPro" id="IPR043136">
    <property type="entry name" value="B30.2/SPRY_sf"/>
</dbReference>
<organism evidence="2 4">
    <name type="scientific">Rotaria magnacalcarata</name>
    <dbReference type="NCBI Taxonomy" id="392030"/>
    <lineage>
        <taxon>Eukaryota</taxon>
        <taxon>Metazoa</taxon>
        <taxon>Spiralia</taxon>
        <taxon>Gnathifera</taxon>
        <taxon>Rotifera</taxon>
        <taxon>Eurotatoria</taxon>
        <taxon>Bdelloidea</taxon>
        <taxon>Philodinida</taxon>
        <taxon>Philodinidae</taxon>
        <taxon>Rotaria</taxon>
    </lineage>
</organism>
<dbReference type="EMBL" id="CAJOBH010241637">
    <property type="protein sequence ID" value="CAF5111386.1"/>
    <property type="molecule type" value="Genomic_DNA"/>
</dbReference>
<evidence type="ECO:0000313" key="1">
    <source>
        <dbReference type="EMBL" id="CAF4521427.1"/>
    </source>
</evidence>
<dbReference type="Proteomes" id="UP000681967">
    <property type="component" value="Unassembled WGS sequence"/>
</dbReference>
<feature type="non-terminal residue" evidence="2">
    <location>
        <position position="29"/>
    </location>
</feature>
<reference evidence="2" key="1">
    <citation type="submission" date="2021-02" db="EMBL/GenBank/DDBJ databases">
        <authorList>
            <person name="Nowell W R."/>
        </authorList>
    </citation>
    <scope>NUCLEOTIDE SEQUENCE</scope>
</reference>
<dbReference type="Proteomes" id="UP000681720">
    <property type="component" value="Unassembled WGS sequence"/>
</dbReference>
<evidence type="ECO:0000313" key="4">
    <source>
        <dbReference type="Proteomes" id="UP000681720"/>
    </source>
</evidence>
<evidence type="ECO:0000313" key="2">
    <source>
        <dbReference type="EMBL" id="CAF4981488.1"/>
    </source>
</evidence>
<gene>
    <name evidence="1" type="ORF">BYL167_LOCUS36923</name>
    <name evidence="3" type="ORF">BYL167_LOCUS65741</name>
    <name evidence="2" type="ORF">GIL414_LOCUS56063</name>
</gene>
<accession>A0A8S3D6H5</accession>
<proteinExistence type="predicted"/>
<evidence type="ECO:0000313" key="3">
    <source>
        <dbReference type="EMBL" id="CAF5111386.1"/>
    </source>
</evidence>
<sequence>MRPNILVGVEDGESMYKKWYFEVVIDHIE</sequence>
<dbReference type="EMBL" id="CAJOBJ010200420">
    <property type="protein sequence ID" value="CAF4981488.1"/>
    <property type="molecule type" value="Genomic_DNA"/>
</dbReference>
<comment type="caution">
    <text evidence="2">The sequence shown here is derived from an EMBL/GenBank/DDBJ whole genome shotgun (WGS) entry which is preliminary data.</text>
</comment>